<sequence length="148" mass="16749">MAFSGDPNDKWPLGLHGETLIWDIVNNLCNDYRLLTKHRVALPVVAYFASRISLLVFAVGRASVETDTCRKLVLIFWSVFAVCLWFTSLLFYLAMDGMTCFVPTMLDAVDIGPTKHYFELIVQDLPQVSSLIAYLINDTTSYRFLSAL</sequence>
<keyword evidence="3" id="KW-1185">Reference proteome</keyword>
<keyword evidence="1" id="KW-1133">Transmembrane helix</keyword>
<accession>A0A8S0X1Q0</accession>
<feature type="transmembrane region" description="Helical" evidence="1">
    <location>
        <begin position="40"/>
        <end position="60"/>
    </location>
</feature>
<proteinExistence type="predicted"/>
<evidence type="ECO:0000256" key="1">
    <source>
        <dbReference type="SAM" id="Phobius"/>
    </source>
</evidence>
<reference evidence="2 3" key="1">
    <citation type="submission" date="2020-01" db="EMBL/GenBank/DDBJ databases">
        <authorList>
            <person name="Gupta K D."/>
        </authorList>
    </citation>
    <scope>NUCLEOTIDE SEQUENCE [LARGE SCALE GENOMIC DNA]</scope>
</reference>
<comment type="caution">
    <text evidence="2">The sequence shown here is derived from an EMBL/GenBank/DDBJ whole genome shotgun (WGS) entry which is preliminary data.</text>
</comment>
<evidence type="ECO:0000313" key="2">
    <source>
        <dbReference type="EMBL" id="CAA7271107.1"/>
    </source>
</evidence>
<evidence type="ECO:0000313" key="3">
    <source>
        <dbReference type="Proteomes" id="UP000467700"/>
    </source>
</evidence>
<protein>
    <submittedName>
        <fullName evidence="2">Uncharacterized protein</fullName>
    </submittedName>
</protein>
<keyword evidence="1" id="KW-0472">Membrane</keyword>
<name>A0A8S0X1Q0_CYCAE</name>
<feature type="transmembrane region" description="Helical" evidence="1">
    <location>
        <begin position="72"/>
        <end position="95"/>
    </location>
</feature>
<keyword evidence="1" id="KW-0812">Transmembrane</keyword>
<dbReference type="OrthoDB" id="3038990at2759"/>
<dbReference type="AlphaFoldDB" id="A0A8S0X1Q0"/>
<organism evidence="2 3">
    <name type="scientific">Cyclocybe aegerita</name>
    <name type="common">Black poplar mushroom</name>
    <name type="synonym">Agrocybe aegerita</name>
    <dbReference type="NCBI Taxonomy" id="1973307"/>
    <lineage>
        <taxon>Eukaryota</taxon>
        <taxon>Fungi</taxon>
        <taxon>Dikarya</taxon>
        <taxon>Basidiomycota</taxon>
        <taxon>Agaricomycotina</taxon>
        <taxon>Agaricomycetes</taxon>
        <taxon>Agaricomycetidae</taxon>
        <taxon>Agaricales</taxon>
        <taxon>Agaricineae</taxon>
        <taxon>Bolbitiaceae</taxon>
        <taxon>Cyclocybe</taxon>
    </lineage>
</organism>
<dbReference type="Proteomes" id="UP000467700">
    <property type="component" value="Unassembled WGS sequence"/>
</dbReference>
<dbReference type="EMBL" id="CACVBS010000101">
    <property type="protein sequence ID" value="CAA7271107.1"/>
    <property type="molecule type" value="Genomic_DNA"/>
</dbReference>
<gene>
    <name evidence="2" type="ORF">AAE3_LOCUS13297</name>
</gene>